<dbReference type="GO" id="GO:0045454">
    <property type="term" value="P:cell redox homeostasis"/>
    <property type="evidence" value="ECO:0007669"/>
    <property type="project" value="TreeGrafter"/>
</dbReference>
<comment type="function">
    <text evidence="1">Thiol-specific peroxidase that catalyzes the reduction of hydrogen peroxide and organic hydroperoxides to water and alcohols, respectively. Plays a role in cell protection against oxidative stress by detoxifying peroxides and as sensor of hydrogen peroxide-mediated signaling events.</text>
</comment>
<evidence type="ECO:0000259" key="13">
    <source>
        <dbReference type="PROSITE" id="PS51352"/>
    </source>
</evidence>
<feature type="active site" description="Cysteine sulfenic acid (-SOH) intermediate; for peroxidase activity" evidence="12">
    <location>
        <position position="42"/>
    </location>
</feature>
<dbReference type="PANTHER" id="PTHR42801:SF4">
    <property type="entry name" value="AHPC_TSA FAMILY PROTEIN"/>
    <property type="match status" value="1"/>
</dbReference>
<evidence type="ECO:0000256" key="12">
    <source>
        <dbReference type="PIRSR" id="PIRSR000239-1"/>
    </source>
</evidence>
<dbReference type="AlphaFoldDB" id="E8U3G2"/>
<dbReference type="PANTHER" id="PTHR42801">
    <property type="entry name" value="THIOREDOXIN-DEPENDENT PEROXIDE REDUCTASE"/>
    <property type="match status" value="1"/>
</dbReference>
<evidence type="ECO:0000313" key="15">
    <source>
        <dbReference type="Proteomes" id="UP000008635"/>
    </source>
</evidence>
<name>E8U3G2_DEIML</name>
<dbReference type="OrthoDB" id="69195at2"/>
<dbReference type="EC" id="1.11.1.24" evidence="3"/>
<evidence type="ECO:0000313" key="14">
    <source>
        <dbReference type="EMBL" id="ADV65833.1"/>
    </source>
</evidence>
<dbReference type="PIRSF" id="PIRSF000239">
    <property type="entry name" value="AHPC"/>
    <property type="match status" value="1"/>
</dbReference>
<feature type="domain" description="Thioredoxin" evidence="13">
    <location>
        <begin position="3"/>
        <end position="153"/>
    </location>
</feature>
<keyword evidence="7" id="KW-1015">Disulfide bond</keyword>
<keyword evidence="8" id="KW-0676">Redox-active center</keyword>
<protein>
    <recommendedName>
        <fullName evidence="3">thioredoxin-dependent peroxiredoxin</fullName>
        <ecNumber evidence="3">1.11.1.24</ecNumber>
    </recommendedName>
    <alternativeName>
        <fullName evidence="9">Thioredoxin peroxidase</fullName>
    </alternativeName>
</protein>
<dbReference type="EMBL" id="CP002454">
    <property type="protein sequence ID" value="ADV65833.1"/>
    <property type="molecule type" value="Genomic_DNA"/>
</dbReference>
<keyword evidence="5" id="KW-0049">Antioxidant</keyword>
<evidence type="ECO:0000256" key="3">
    <source>
        <dbReference type="ARBA" id="ARBA00013017"/>
    </source>
</evidence>
<dbReference type="Gene3D" id="3.40.30.10">
    <property type="entry name" value="Glutaredoxin"/>
    <property type="match status" value="1"/>
</dbReference>
<reference evidence="15" key="2">
    <citation type="submission" date="2011-01" db="EMBL/GenBank/DDBJ databases">
        <title>The complete genome of Deinococcus maricopensis DSM 21211.</title>
        <authorList>
            <consortium name="US DOE Joint Genome Institute (JGI-PGF)"/>
            <person name="Lucas S."/>
            <person name="Copeland A."/>
            <person name="Lapidus A."/>
            <person name="Goodwin L."/>
            <person name="Pitluck S."/>
            <person name="Kyrpides N."/>
            <person name="Mavromatis K."/>
            <person name="Pagani I."/>
            <person name="Ivanova N."/>
            <person name="Ovchinnikova G."/>
            <person name="Zeytun A."/>
            <person name="Detter J.C."/>
            <person name="Han C."/>
            <person name="Land M."/>
            <person name="Hauser L."/>
            <person name="Markowitz V."/>
            <person name="Cheng J.-F."/>
            <person name="Hugenholtz P."/>
            <person name="Woyke T."/>
            <person name="Wu D."/>
            <person name="Pukall R."/>
            <person name="Gehrich-Schroeter G."/>
            <person name="Brambilla E."/>
            <person name="Klenk H.-P."/>
            <person name="Eisen J.A."/>
        </authorList>
    </citation>
    <scope>NUCLEOTIDE SEQUENCE [LARGE SCALE GENOMIC DNA]</scope>
    <source>
        <strain evidence="15">DSM 21211 / LMG 22137 / NRRL B-23946 / LB-34</strain>
    </source>
</reference>
<dbReference type="InterPro" id="IPR024706">
    <property type="entry name" value="Peroxiredoxin_AhpC-typ"/>
</dbReference>
<dbReference type="InterPro" id="IPR050924">
    <property type="entry name" value="Peroxiredoxin_BCP/PrxQ"/>
</dbReference>
<dbReference type="KEGG" id="dmr:Deima_0169"/>
<evidence type="ECO:0000256" key="6">
    <source>
        <dbReference type="ARBA" id="ARBA00023002"/>
    </source>
</evidence>
<evidence type="ECO:0000256" key="1">
    <source>
        <dbReference type="ARBA" id="ARBA00003330"/>
    </source>
</evidence>
<keyword evidence="6" id="KW-0560">Oxidoreductase</keyword>
<proteinExistence type="inferred from homology"/>
<evidence type="ECO:0000256" key="11">
    <source>
        <dbReference type="ARBA" id="ARBA00049091"/>
    </source>
</evidence>
<comment type="subunit">
    <text evidence="2">Monomer.</text>
</comment>
<dbReference type="InterPro" id="IPR013766">
    <property type="entry name" value="Thioredoxin_domain"/>
</dbReference>
<comment type="similarity">
    <text evidence="10">Belongs to the peroxiredoxin family. BCP/PrxQ subfamily.</text>
</comment>
<dbReference type="InterPro" id="IPR036249">
    <property type="entry name" value="Thioredoxin-like_sf"/>
</dbReference>
<evidence type="ECO:0000256" key="5">
    <source>
        <dbReference type="ARBA" id="ARBA00022862"/>
    </source>
</evidence>
<organism evidence="14 15">
    <name type="scientific">Deinococcus maricopensis (strain DSM 21211 / LMG 22137 / NRRL B-23946 / LB-34)</name>
    <dbReference type="NCBI Taxonomy" id="709986"/>
    <lineage>
        <taxon>Bacteria</taxon>
        <taxon>Thermotogati</taxon>
        <taxon>Deinococcota</taxon>
        <taxon>Deinococci</taxon>
        <taxon>Deinococcales</taxon>
        <taxon>Deinococcaceae</taxon>
        <taxon>Deinococcus</taxon>
    </lineage>
</organism>
<dbReference type="SUPFAM" id="SSF52833">
    <property type="entry name" value="Thioredoxin-like"/>
    <property type="match status" value="1"/>
</dbReference>
<evidence type="ECO:0000256" key="10">
    <source>
        <dbReference type="ARBA" id="ARBA00038489"/>
    </source>
</evidence>
<reference evidence="14 15" key="1">
    <citation type="journal article" date="2011" name="Stand. Genomic Sci.">
        <title>Complete genome sequence of Deinococcus maricopensis type strain (LB-34).</title>
        <authorList>
            <person name="Pukall R."/>
            <person name="Zeytun A."/>
            <person name="Lucas S."/>
            <person name="Lapidus A."/>
            <person name="Hammon N."/>
            <person name="Deshpande S."/>
            <person name="Nolan M."/>
            <person name="Cheng J.F."/>
            <person name="Pitluck S."/>
            <person name="Liolios K."/>
            <person name="Pagani I."/>
            <person name="Mikhailova N."/>
            <person name="Ivanova N."/>
            <person name="Mavromatis K."/>
            <person name="Pati A."/>
            <person name="Tapia R."/>
            <person name="Han C."/>
            <person name="Goodwin L."/>
            <person name="Chen A."/>
            <person name="Palaniappan K."/>
            <person name="Land M."/>
            <person name="Hauser L."/>
            <person name="Chang Y.J."/>
            <person name="Jeffries C.D."/>
            <person name="Brambilla E.M."/>
            <person name="Rohde M."/>
            <person name="Goker M."/>
            <person name="Detter J.C."/>
            <person name="Woyke T."/>
            <person name="Bristow J."/>
            <person name="Eisen J.A."/>
            <person name="Markowitz V."/>
            <person name="Hugenholtz P."/>
            <person name="Kyrpides N.C."/>
            <person name="Klenk H.P."/>
        </authorList>
    </citation>
    <scope>NUCLEOTIDE SEQUENCE [LARGE SCALE GENOMIC DNA]</scope>
    <source>
        <strain evidence="15">DSM 21211 / LMG 22137 / NRRL B-23946 / LB-34</strain>
    </source>
</reference>
<comment type="catalytic activity">
    <reaction evidence="11">
        <text>a hydroperoxide + [thioredoxin]-dithiol = an alcohol + [thioredoxin]-disulfide + H2O</text>
        <dbReference type="Rhea" id="RHEA:62620"/>
        <dbReference type="Rhea" id="RHEA-COMP:10698"/>
        <dbReference type="Rhea" id="RHEA-COMP:10700"/>
        <dbReference type="ChEBI" id="CHEBI:15377"/>
        <dbReference type="ChEBI" id="CHEBI:29950"/>
        <dbReference type="ChEBI" id="CHEBI:30879"/>
        <dbReference type="ChEBI" id="CHEBI:35924"/>
        <dbReference type="ChEBI" id="CHEBI:50058"/>
        <dbReference type="EC" id="1.11.1.24"/>
    </reaction>
</comment>
<dbReference type="InterPro" id="IPR000866">
    <property type="entry name" value="AhpC/TSA"/>
</dbReference>
<evidence type="ECO:0000256" key="4">
    <source>
        <dbReference type="ARBA" id="ARBA00022559"/>
    </source>
</evidence>
<dbReference type="RefSeq" id="WP_013555338.1">
    <property type="nucleotide sequence ID" value="NC_014958.1"/>
</dbReference>
<accession>E8U3G2</accession>
<dbReference type="HOGENOM" id="CLU_042529_14_1_0"/>
<dbReference type="GO" id="GO:0008379">
    <property type="term" value="F:thioredoxin peroxidase activity"/>
    <property type="evidence" value="ECO:0007669"/>
    <property type="project" value="TreeGrafter"/>
</dbReference>
<evidence type="ECO:0000256" key="7">
    <source>
        <dbReference type="ARBA" id="ARBA00023157"/>
    </source>
</evidence>
<gene>
    <name evidence="14" type="ordered locus">Deima_0169</name>
</gene>
<dbReference type="Pfam" id="PF00578">
    <property type="entry name" value="AhpC-TSA"/>
    <property type="match status" value="1"/>
</dbReference>
<dbReference type="GO" id="GO:0034599">
    <property type="term" value="P:cellular response to oxidative stress"/>
    <property type="evidence" value="ECO:0007669"/>
    <property type="project" value="TreeGrafter"/>
</dbReference>
<dbReference type="Proteomes" id="UP000008635">
    <property type="component" value="Chromosome"/>
</dbReference>
<evidence type="ECO:0000256" key="9">
    <source>
        <dbReference type="ARBA" id="ARBA00032824"/>
    </source>
</evidence>
<dbReference type="PROSITE" id="PS51352">
    <property type="entry name" value="THIOREDOXIN_2"/>
    <property type="match status" value="1"/>
</dbReference>
<keyword evidence="15" id="KW-1185">Reference proteome</keyword>
<dbReference type="CDD" id="cd03017">
    <property type="entry name" value="PRX_BCP"/>
    <property type="match status" value="1"/>
</dbReference>
<keyword evidence="4" id="KW-0575">Peroxidase</keyword>
<dbReference type="GO" id="GO:0005737">
    <property type="term" value="C:cytoplasm"/>
    <property type="evidence" value="ECO:0007669"/>
    <property type="project" value="TreeGrafter"/>
</dbReference>
<sequence>MTIQVGDLAPDVPDTTPPLALSAWRGQWVVLFFFPRAHATHCQMQARRFQALMPEFQALGANIVGVSSDTGAQQMTFRDVCRVSFPLLSDAGERIGGVYGVLEDAVVEDEETRRLKRQTFLIDPQGVVVEHWTEVDPNTHAGEVLAALRQHEAPLA</sequence>
<evidence type="ECO:0000256" key="8">
    <source>
        <dbReference type="ARBA" id="ARBA00023284"/>
    </source>
</evidence>
<dbReference type="eggNOG" id="COG1225">
    <property type="taxonomic scope" value="Bacteria"/>
</dbReference>
<evidence type="ECO:0000256" key="2">
    <source>
        <dbReference type="ARBA" id="ARBA00011245"/>
    </source>
</evidence>